<keyword evidence="2" id="KW-0328">Glycosyltransferase</keyword>
<dbReference type="SUPFAM" id="SSF48452">
    <property type="entry name" value="TPR-like"/>
    <property type="match status" value="1"/>
</dbReference>
<dbReference type="Pfam" id="PF00515">
    <property type="entry name" value="TPR_1"/>
    <property type="match status" value="1"/>
</dbReference>
<protein>
    <submittedName>
        <fullName evidence="6">Uncharacterized protein</fullName>
    </submittedName>
</protein>
<dbReference type="AlphaFoldDB" id="A0A2M7G828"/>
<evidence type="ECO:0000256" key="4">
    <source>
        <dbReference type="PROSITE-ProRule" id="PRU00339"/>
    </source>
</evidence>
<dbReference type="Gene3D" id="3.40.50.11380">
    <property type="match status" value="1"/>
</dbReference>
<dbReference type="Gene3D" id="1.25.40.10">
    <property type="entry name" value="Tetratricopeptide repeat domain"/>
    <property type="match status" value="2"/>
</dbReference>
<evidence type="ECO:0000313" key="7">
    <source>
        <dbReference type="Proteomes" id="UP000231019"/>
    </source>
</evidence>
<name>A0A2M7G828_9BACT</name>
<organism evidence="6 7">
    <name type="scientific">bacterium (Candidatus Blackallbacteria) CG17_big_fil_post_rev_8_21_14_2_50_48_46</name>
    <dbReference type="NCBI Taxonomy" id="2014261"/>
    <lineage>
        <taxon>Bacteria</taxon>
        <taxon>Candidatus Blackallbacteria</taxon>
    </lineage>
</organism>
<keyword evidence="5" id="KW-0175">Coiled coil</keyword>
<gene>
    <name evidence="6" type="ORF">COW36_05545</name>
</gene>
<feature type="repeat" description="TPR" evidence="4">
    <location>
        <begin position="43"/>
        <end position="76"/>
    </location>
</feature>
<dbReference type="PANTHER" id="PTHR44835:SF1">
    <property type="entry name" value="PROTEIN O-GLCNAC TRANSFERASE"/>
    <property type="match status" value="1"/>
</dbReference>
<dbReference type="InterPro" id="IPR011990">
    <property type="entry name" value="TPR-like_helical_dom_sf"/>
</dbReference>
<dbReference type="Proteomes" id="UP000231019">
    <property type="component" value="Unassembled WGS sequence"/>
</dbReference>
<dbReference type="PROSITE" id="PS50005">
    <property type="entry name" value="TPR"/>
    <property type="match status" value="1"/>
</dbReference>
<dbReference type="GO" id="GO:0016757">
    <property type="term" value="F:glycosyltransferase activity"/>
    <property type="evidence" value="ECO:0007669"/>
    <property type="project" value="UniProtKB-KW"/>
</dbReference>
<keyword evidence="3" id="KW-0808">Transferase</keyword>
<evidence type="ECO:0000313" key="6">
    <source>
        <dbReference type="EMBL" id="PIW18232.1"/>
    </source>
</evidence>
<dbReference type="InterPro" id="IPR019734">
    <property type="entry name" value="TPR_rpt"/>
</dbReference>
<dbReference type="PANTHER" id="PTHR44835">
    <property type="entry name" value="UDP-N-ACETYLGLUCOSAMINE--PEPTIDE N-ACETYLGLUCOSAMINYLTRANSFERASE SPINDLY-RELATED"/>
    <property type="match status" value="1"/>
</dbReference>
<evidence type="ECO:0000256" key="1">
    <source>
        <dbReference type="ARBA" id="ARBA00004922"/>
    </source>
</evidence>
<proteinExistence type="predicted"/>
<comment type="pathway">
    <text evidence="1">Protein modification; protein glycosylation.</text>
</comment>
<dbReference type="InterPro" id="IPR051939">
    <property type="entry name" value="Glycosyltr_41/O-GlcNAc_trsf"/>
</dbReference>
<dbReference type="Gene3D" id="3.40.50.2000">
    <property type="entry name" value="Glycogen Phosphorylase B"/>
    <property type="match status" value="1"/>
</dbReference>
<feature type="coiled-coil region" evidence="5">
    <location>
        <begin position="230"/>
        <end position="257"/>
    </location>
</feature>
<comment type="caution">
    <text evidence="6">The sequence shown here is derived from an EMBL/GenBank/DDBJ whole genome shotgun (WGS) entry which is preliminary data.</text>
</comment>
<sequence length="665" mass="74983">MNASEIPSLESSFIEALKSLQAGEILTSRQAFESIVRDYPDCKEAWYHLGEICQKWGDFENAIDHYTHVLELDPAIQEVYNNLGVIATLQGLPDLASGYFFKALEINSEFAPAHLNLGQLFLPLGQYDLFAYHCLQALNIDASLERTYFQTGMNALLKGDFTQAEALFSVIVKYSGTLRVSALLKKTFCLQRLGRDSEALGCLDQAYELDPDGTIALMRAFYLPVVYRSEAELNQWRDQLTAKLETLEAEQANLSFRRLHEMDWYPFYLAYQGQNDLEIMQRLARLIQPHVPALSPLQEKRPREKNLRVGWVSRYFHTHSVAQCFLPVLNNFPKGTVHLLFQVPGSRQDLMPGRFQAAIAAVLPLSEVLAQAQEQIQAQELDILIYTDLGMEPFGFLLAQNRLAPLQYLLPGHPVTSGLKSLDGFISSRVLEGPDAQQHYQEPLVLLDHPLVNFPNQAQHPVIERAQTGLPAGRLYACPVTLFKLHPGFDKVFAALLAADPEAQILCFQDQSPEIAAILKTRWQELLGPDSERMHLLPWQSAERFQELLPHFDLVLDPFPFGLGTTAYLALQAEVPMVSWPGEFLRGRVVQALYQTLGIQTGLATSLEDYVTQALALAQNPELRQAWIQTLRQQKHLLFESSLGGQELAVFLQDAQARKLQQETV</sequence>
<dbReference type="PROSITE" id="PS50293">
    <property type="entry name" value="TPR_REGION"/>
    <property type="match status" value="1"/>
</dbReference>
<accession>A0A2M7G828</accession>
<reference evidence="6 7" key="1">
    <citation type="submission" date="2017-09" db="EMBL/GenBank/DDBJ databases">
        <title>Depth-based differentiation of microbial function through sediment-hosted aquifers and enrichment of novel symbionts in the deep terrestrial subsurface.</title>
        <authorList>
            <person name="Probst A.J."/>
            <person name="Ladd B."/>
            <person name="Jarett J.K."/>
            <person name="Geller-Mcgrath D.E."/>
            <person name="Sieber C.M."/>
            <person name="Emerson J.B."/>
            <person name="Anantharaman K."/>
            <person name="Thomas B.C."/>
            <person name="Malmstrom R."/>
            <person name="Stieglmeier M."/>
            <person name="Klingl A."/>
            <person name="Woyke T."/>
            <person name="Ryan C.M."/>
            <person name="Banfield J.F."/>
        </authorList>
    </citation>
    <scope>NUCLEOTIDE SEQUENCE [LARGE SCALE GENOMIC DNA]</scope>
    <source>
        <strain evidence="6">CG17_big_fil_post_rev_8_21_14_2_50_48_46</strain>
    </source>
</reference>
<dbReference type="SMART" id="SM00028">
    <property type="entry name" value="TPR"/>
    <property type="match status" value="4"/>
</dbReference>
<dbReference type="EMBL" id="PFFQ01000013">
    <property type="protein sequence ID" value="PIW18232.1"/>
    <property type="molecule type" value="Genomic_DNA"/>
</dbReference>
<evidence type="ECO:0000256" key="3">
    <source>
        <dbReference type="ARBA" id="ARBA00022679"/>
    </source>
</evidence>
<dbReference type="SUPFAM" id="SSF53756">
    <property type="entry name" value="UDP-Glycosyltransferase/glycogen phosphorylase"/>
    <property type="match status" value="1"/>
</dbReference>
<keyword evidence="4" id="KW-0802">TPR repeat</keyword>
<evidence type="ECO:0000256" key="5">
    <source>
        <dbReference type="SAM" id="Coils"/>
    </source>
</evidence>
<evidence type="ECO:0000256" key="2">
    <source>
        <dbReference type="ARBA" id="ARBA00022676"/>
    </source>
</evidence>